<dbReference type="InterPro" id="IPR012159">
    <property type="entry name" value="YejM-like"/>
</dbReference>
<dbReference type="OrthoDB" id="236686at2"/>
<gene>
    <name evidence="3" type="ORF">A10D4_12537</name>
</gene>
<organism evidence="3 4">
    <name type="scientific">Idiomarina xiamenensis 10-D-4</name>
    <dbReference type="NCBI Taxonomy" id="740709"/>
    <lineage>
        <taxon>Bacteria</taxon>
        <taxon>Pseudomonadati</taxon>
        <taxon>Pseudomonadota</taxon>
        <taxon>Gammaproteobacteria</taxon>
        <taxon>Alteromonadales</taxon>
        <taxon>Idiomarinaceae</taxon>
        <taxon>Idiomarina</taxon>
    </lineage>
</organism>
<feature type="transmembrane region" description="Helical" evidence="1">
    <location>
        <begin position="170"/>
        <end position="192"/>
    </location>
</feature>
<dbReference type="RefSeq" id="WP_008489919.1">
    <property type="nucleotide sequence ID" value="NZ_AMRG01000021.1"/>
</dbReference>
<feature type="transmembrane region" description="Helical" evidence="1">
    <location>
        <begin position="87"/>
        <end position="109"/>
    </location>
</feature>
<proteinExistence type="predicted"/>
<dbReference type="EMBL" id="AMRG01000021">
    <property type="protein sequence ID" value="EKE79832.1"/>
    <property type="molecule type" value="Genomic_DNA"/>
</dbReference>
<dbReference type="InterPro" id="IPR024588">
    <property type="entry name" value="YejM_N"/>
</dbReference>
<feature type="domain" description="Inner membrane protein YejM N-terminal" evidence="2">
    <location>
        <begin position="5"/>
        <end position="254"/>
    </location>
</feature>
<evidence type="ECO:0000259" key="2">
    <source>
        <dbReference type="Pfam" id="PF11893"/>
    </source>
</evidence>
<dbReference type="eggNOG" id="COG3083">
    <property type="taxonomic scope" value="Bacteria"/>
</dbReference>
<protein>
    <submittedName>
        <fullName evidence="3">Alkaline phosphatase</fullName>
    </submittedName>
</protein>
<sequence>MGKYQRRDKMARLISWGHWFTFTNILLCLALGTLYLDAANPPQTVLGTLYLVVSWLGHFAFLPFVFFIVVIFPFCLILPYARVLRGIAAVTSSFGLIALAADALFYRQYGYHLNSYSIAQLAKDAEQAFAGGSFVIIISTLLVFLLILALQMVLANLTWKRLGGLQERRIGAPVTAVFVLCFFSSHSIHIWADAALYDPVTQQDDLFPVFYPTTAKTLMAKHGLITVENYQARQQAITQPESINLVYPLSPLLCAKNNQPQSTLLVVFDQLSTQQQQQLNQPLQALGLQPQAITLLGHPSRRGGAFQLLYGLPDFYQSKVESEQQLPAYQSPLENFSVQVRHLTTTQWPDDVLPNPLQPAAQPLSQHRINIDGALQFTVIYAAASDVEQVLDALQQAQADQQRVLVTSLSPQPSDERLGAARFHVPSMQVPLWSEGVAIAEGQLAGLQDIVPTALAGLMSCAEGSSNYSNGRNLQFDKSNQQLVESYAPYIVIYDSQRTSVLDGNGQITVFDRADGNIISGAEPPTPVLINALQQLKRFSRSEND</sequence>
<dbReference type="PATRIC" id="fig|740709.3.peg.2531"/>
<keyword evidence="1" id="KW-1133">Transmembrane helix</keyword>
<evidence type="ECO:0000256" key="1">
    <source>
        <dbReference type="SAM" id="Phobius"/>
    </source>
</evidence>
<reference evidence="3 4" key="1">
    <citation type="journal article" date="2012" name="J. Bacteriol.">
        <title>Genome Sequence of Idiomarina xiamenensis Type Strain 10-D-4.</title>
        <authorList>
            <person name="Lai Q."/>
            <person name="Wang L."/>
            <person name="Wang W."/>
            <person name="Shao Z."/>
        </authorList>
    </citation>
    <scope>NUCLEOTIDE SEQUENCE [LARGE SCALE GENOMIC DNA]</scope>
    <source>
        <strain evidence="3 4">10-D-4</strain>
    </source>
</reference>
<dbReference type="AlphaFoldDB" id="K2JYZ7"/>
<feature type="transmembrane region" description="Helical" evidence="1">
    <location>
        <begin position="129"/>
        <end position="150"/>
    </location>
</feature>
<comment type="caution">
    <text evidence="3">The sequence shown here is derived from an EMBL/GenBank/DDBJ whole genome shotgun (WGS) entry which is preliminary data.</text>
</comment>
<feature type="transmembrane region" description="Helical" evidence="1">
    <location>
        <begin position="55"/>
        <end position="80"/>
    </location>
</feature>
<dbReference type="Proteomes" id="UP000014115">
    <property type="component" value="Unassembled WGS sequence"/>
</dbReference>
<feature type="transmembrane region" description="Helical" evidence="1">
    <location>
        <begin position="12"/>
        <end position="35"/>
    </location>
</feature>
<accession>K2JYZ7</accession>
<evidence type="ECO:0000313" key="4">
    <source>
        <dbReference type="Proteomes" id="UP000014115"/>
    </source>
</evidence>
<dbReference type="STRING" id="740709.A10D4_12537"/>
<keyword evidence="4" id="KW-1185">Reference proteome</keyword>
<keyword evidence="1" id="KW-0812">Transmembrane</keyword>
<name>K2JYZ7_9GAMM</name>
<evidence type="ECO:0000313" key="3">
    <source>
        <dbReference type="EMBL" id="EKE79832.1"/>
    </source>
</evidence>
<dbReference type="Pfam" id="PF11893">
    <property type="entry name" value="DUF3413"/>
    <property type="match status" value="1"/>
</dbReference>
<dbReference type="PIRSF" id="PIRSF004950">
    <property type="entry name" value="Mmb_sulf_HI0842"/>
    <property type="match status" value="1"/>
</dbReference>
<keyword evidence="1" id="KW-0472">Membrane</keyword>